<accession>K8ECU9</accession>
<reference evidence="3 4" key="1">
    <citation type="submission" date="2011-10" db="EMBL/GenBank/DDBJ databases">
        <authorList>
            <person name="Genoscope - CEA"/>
        </authorList>
    </citation>
    <scope>NUCLEOTIDE SEQUENCE [LARGE SCALE GENOMIC DNA]</scope>
    <source>
        <strain evidence="3 4">RCC 1105</strain>
    </source>
</reference>
<dbReference type="EMBL" id="FO082276">
    <property type="protein sequence ID" value="CCO15816.1"/>
    <property type="molecule type" value="Genomic_DNA"/>
</dbReference>
<dbReference type="Pfam" id="PF04969">
    <property type="entry name" value="CS"/>
    <property type="match status" value="1"/>
</dbReference>
<dbReference type="Gene3D" id="3.50.50.60">
    <property type="entry name" value="FAD/NAD(P)-binding domain"/>
    <property type="match status" value="1"/>
</dbReference>
<name>K8ECU9_9CHLO</name>
<dbReference type="PROSITE" id="PS51203">
    <property type="entry name" value="CS"/>
    <property type="match status" value="1"/>
</dbReference>
<dbReference type="PANTHER" id="PTHR38663">
    <property type="match status" value="1"/>
</dbReference>
<dbReference type="OrthoDB" id="513392at2759"/>
<organism evidence="3 4">
    <name type="scientific">Bathycoccus prasinos</name>
    <dbReference type="NCBI Taxonomy" id="41875"/>
    <lineage>
        <taxon>Eukaryota</taxon>
        <taxon>Viridiplantae</taxon>
        <taxon>Chlorophyta</taxon>
        <taxon>Mamiellophyceae</taxon>
        <taxon>Mamiellales</taxon>
        <taxon>Bathycoccaceae</taxon>
        <taxon>Bathycoccus</taxon>
    </lineage>
</organism>
<dbReference type="Proteomes" id="UP000198341">
    <property type="component" value="Chromosome 3"/>
</dbReference>
<dbReference type="InterPro" id="IPR008978">
    <property type="entry name" value="HSP20-like_chaperone"/>
</dbReference>
<dbReference type="InterPro" id="IPR007052">
    <property type="entry name" value="CS_dom"/>
</dbReference>
<keyword evidence="4" id="KW-1185">Reference proteome</keyword>
<sequence length="684" mass="76221">MTSSSNDGVLDEKEFFISPSEMAKKDIYPLLFIGAGRCGLTTLTHFPENRQRASLVVDRFGGWLESWADRAMRLGMTHVRYPITQTPFASSSMAIQSFSSRMGRNEELAYSGSDKFAPLPSTRLYAEACARKIQSDEDGGILKSVPIVKDEVVNLRKIEANEEYPGLLKRGGMLAKTKGGKEFVAAQVVVCCARKEAVVPEKLKAFVVKDGGNGRVKTSESINVFDPEGTLNGKRLLVVGGGMTAASVASGAVENSKVKSVTLLHRKSFKRREFDVEPEYFGAKGLRPFHNSEDFEYRAKFIDEAKERGTINGVTWKRVRSHSVASKKKTNSSTEQDGSSPKLRVVEKAEIVSIGFDETTKQFSTTIELTDVAKRELAAKRARSIIEVDADDDFQALTMTVEEASYETPKVEVFDEIWICCGTAVSAETDPLLSSLPKTNYFNGYPQLVETTLSWEHGPNEVSLAKENGGCRWPRCSVFVSGRYAALHVGPVASLPLGYRTAGKEIAAISTKSHKQSLRMRAENPYEIGLGTFASETKTSSSSNTSNRGNALEDKSKTNKTKNPRLPPVLWQKVGIIDVSKLLPSENFPRVDLQTYSHEDVGFQIKIYFILPEEIESENVKMEFLEQAFEIWAVCAKAAYRVFLPKLYKTIIPERSSVRVIAKKRKIIVTMQKYDNYEWRFLKV</sequence>
<evidence type="ECO:0000259" key="2">
    <source>
        <dbReference type="PROSITE" id="PS51203"/>
    </source>
</evidence>
<proteinExistence type="predicted"/>
<evidence type="ECO:0000313" key="4">
    <source>
        <dbReference type="Proteomes" id="UP000198341"/>
    </source>
</evidence>
<dbReference type="Gene3D" id="2.60.40.790">
    <property type="match status" value="1"/>
</dbReference>
<evidence type="ECO:0000313" key="3">
    <source>
        <dbReference type="EMBL" id="CCO15816.1"/>
    </source>
</evidence>
<gene>
    <name evidence="3" type="ORF">Bathy03g03630</name>
</gene>
<dbReference type="KEGG" id="bpg:Bathy03g03630"/>
<dbReference type="SUPFAM" id="SSF49764">
    <property type="entry name" value="HSP20-like chaperones"/>
    <property type="match status" value="1"/>
</dbReference>
<dbReference type="InterPro" id="IPR036188">
    <property type="entry name" value="FAD/NAD-bd_sf"/>
</dbReference>
<dbReference type="RefSeq" id="XP_007514379.1">
    <property type="nucleotide sequence ID" value="XM_007514317.1"/>
</dbReference>
<dbReference type="AlphaFoldDB" id="K8ECU9"/>
<dbReference type="GeneID" id="19016900"/>
<dbReference type="eggNOG" id="KOG0152">
    <property type="taxonomic scope" value="Eukaryota"/>
</dbReference>
<feature type="region of interest" description="Disordered" evidence="1">
    <location>
        <begin position="536"/>
        <end position="564"/>
    </location>
</feature>
<protein>
    <submittedName>
        <fullName evidence="3">COG2072: Predicted flavoprotein involved in K+ transport (ISS)</fullName>
    </submittedName>
</protein>
<feature type="domain" description="CS" evidence="2">
    <location>
        <begin position="586"/>
        <end position="683"/>
    </location>
</feature>
<evidence type="ECO:0000256" key="1">
    <source>
        <dbReference type="SAM" id="MobiDB-lite"/>
    </source>
</evidence>
<dbReference type="PANTHER" id="PTHR38663:SF1">
    <property type="entry name" value="L-ORNITHINE N(5)-MONOOXYGENASE"/>
    <property type="match status" value="1"/>
</dbReference>